<dbReference type="GO" id="GO:0016887">
    <property type="term" value="F:ATP hydrolysis activity"/>
    <property type="evidence" value="ECO:0007669"/>
    <property type="project" value="InterPro"/>
</dbReference>
<dbReference type="InterPro" id="IPR051314">
    <property type="entry name" value="AAA_ATPase_RarA/MGS1/WRNIP1"/>
</dbReference>
<dbReference type="AlphaFoldDB" id="A0A4R6TVZ6"/>
<dbReference type="GO" id="GO:0005524">
    <property type="term" value="F:ATP binding"/>
    <property type="evidence" value="ECO:0007669"/>
    <property type="project" value="UniProtKB-KW"/>
</dbReference>
<dbReference type="GO" id="GO:0008047">
    <property type="term" value="F:enzyme activator activity"/>
    <property type="evidence" value="ECO:0007669"/>
    <property type="project" value="TreeGrafter"/>
</dbReference>
<evidence type="ECO:0000256" key="6">
    <source>
        <dbReference type="ARBA" id="ARBA00022840"/>
    </source>
</evidence>
<evidence type="ECO:0000256" key="3">
    <source>
        <dbReference type="ARBA" id="ARBA00020776"/>
    </source>
</evidence>
<dbReference type="FunFam" id="3.40.50.300:FF:000137">
    <property type="entry name" value="Replication-associated recombination protein A"/>
    <property type="match status" value="1"/>
</dbReference>
<dbReference type="PANTHER" id="PTHR13779">
    <property type="entry name" value="WERNER HELICASE-INTERACTING PROTEIN 1 FAMILY MEMBER"/>
    <property type="match status" value="1"/>
</dbReference>
<comment type="caution">
    <text evidence="8">The sequence shown here is derived from an EMBL/GenBank/DDBJ whole genome shotgun (WGS) entry which is preliminary data.</text>
</comment>
<gene>
    <name evidence="8" type="ORF">EV213_11181</name>
</gene>
<dbReference type="InterPro" id="IPR021886">
    <property type="entry name" value="MgsA_C"/>
</dbReference>
<dbReference type="CDD" id="cd18139">
    <property type="entry name" value="HLD_clamp_RarA"/>
    <property type="match status" value="1"/>
</dbReference>
<sequence length="441" mass="49088">MDLFSMNNRSPKGTPLASRMRPRTLDEFIGQAHIIGKGKLLRRAVEADQLTPMIYFGPPGTGKTTLARIIAHTTSGIFEQLNAVSSGVKDIREVTTNAKEQLLMNETKTILFIDEIHRFNKSQQDALLPFVEDGTIVLIGATTENPMFEINRALLSRSRLFEFHSLTNDDVKHVLQQAIQDKERGYGEYAIEIAEDALAHLVDVATGDARTALNALELAVLTTSPADNGEIQISLEAAEESIQRRVVHYDKNGDEHYDVISAFIKSIRGSDPDATLYWLAKMIYAGEDPRFIARRLFVHAAEDVGLADPNALLIAEAAARAVDFIGMPEARIPLAEAALYLATAPKSNRVITGIDAALRTVEKEKGGLVPAHLRDGHYPGAKELGRGLDYKYPHDYEGGYVPQAYLPEHLSKRTFYQPTDRGYEKTVQKRLDYFLQRKKDV</sequence>
<dbReference type="InterPro" id="IPR003959">
    <property type="entry name" value="ATPase_AAA_core"/>
</dbReference>
<proteinExistence type="inferred from homology"/>
<dbReference type="FunFam" id="1.20.272.10:FF:000001">
    <property type="entry name" value="Putative AAA family ATPase"/>
    <property type="match status" value="1"/>
</dbReference>
<keyword evidence="9" id="KW-1185">Reference proteome</keyword>
<dbReference type="Gene3D" id="1.20.272.10">
    <property type="match status" value="1"/>
</dbReference>
<evidence type="ECO:0000259" key="7">
    <source>
        <dbReference type="SMART" id="SM00382"/>
    </source>
</evidence>
<dbReference type="GO" id="GO:0000731">
    <property type="term" value="P:DNA synthesis involved in DNA repair"/>
    <property type="evidence" value="ECO:0007669"/>
    <property type="project" value="TreeGrafter"/>
</dbReference>
<evidence type="ECO:0000256" key="5">
    <source>
        <dbReference type="ARBA" id="ARBA00022741"/>
    </source>
</evidence>
<dbReference type="Pfam" id="PF16193">
    <property type="entry name" value="AAA_assoc_2"/>
    <property type="match status" value="1"/>
</dbReference>
<protein>
    <recommendedName>
        <fullName evidence="3">Replication-associated recombination protein A</fullName>
    </recommendedName>
</protein>
<dbReference type="FunFam" id="1.10.8.60:FF:000029">
    <property type="entry name" value="Replication-associated recombination protein A"/>
    <property type="match status" value="1"/>
</dbReference>
<dbReference type="InterPro" id="IPR008921">
    <property type="entry name" value="DNA_pol3_clamp-load_cplx_C"/>
</dbReference>
<dbReference type="Gene3D" id="1.10.8.60">
    <property type="match status" value="1"/>
</dbReference>
<dbReference type="SMART" id="SM00382">
    <property type="entry name" value="AAA"/>
    <property type="match status" value="1"/>
</dbReference>
<comment type="similarity">
    <text evidence="2">Belongs to the AAA ATPase family. RarA/MGS1/WRNIP1 subfamily.</text>
</comment>
<keyword evidence="4" id="KW-0235">DNA replication</keyword>
<dbReference type="EMBL" id="SNYJ01000011">
    <property type="protein sequence ID" value="TDQ38000.1"/>
    <property type="molecule type" value="Genomic_DNA"/>
</dbReference>
<evidence type="ECO:0000256" key="1">
    <source>
        <dbReference type="ARBA" id="ARBA00002393"/>
    </source>
</evidence>
<evidence type="ECO:0000313" key="9">
    <source>
        <dbReference type="Proteomes" id="UP000295632"/>
    </source>
</evidence>
<dbReference type="Gene3D" id="1.10.3710.10">
    <property type="entry name" value="DNA polymerase III clamp loader subunits, C-terminal domain"/>
    <property type="match status" value="1"/>
</dbReference>
<accession>A0A4R6TVZ6</accession>
<dbReference type="Pfam" id="PF00004">
    <property type="entry name" value="AAA"/>
    <property type="match status" value="1"/>
</dbReference>
<evidence type="ECO:0000313" key="8">
    <source>
        <dbReference type="EMBL" id="TDQ38000.1"/>
    </source>
</evidence>
<organism evidence="8 9">
    <name type="scientific">Aureibacillus halotolerans</name>
    <dbReference type="NCBI Taxonomy" id="1508390"/>
    <lineage>
        <taxon>Bacteria</taxon>
        <taxon>Bacillati</taxon>
        <taxon>Bacillota</taxon>
        <taxon>Bacilli</taxon>
        <taxon>Bacillales</taxon>
        <taxon>Bacillaceae</taxon>
        <taxon>Aureibacillus</taxon>
    </lineage>
</organism>
<dbReference type="SUPFAM" id="SSF48019">
    <property type="entry name" value="post-AAA+ oligomerization domain-like"/>
    <property type="match status" value="1"/>
</dbReference>
<dbReference type="NCBIfam" id="NF009881">
    <property type="entry name" value="PRK13341.1-2"/>
    <property type="match status" value="1"/>
</dbReference>
<dbReference type="PANTHER" id="PTHR13779:SF7">
    <property type="entry name" value="ATPASE WRNIP1"/>
    <property type="match status" value="1"/>
</dbReference>
<dbReference type="InterPro" id="IPR027417">
    <property type="entry name" value="P-loop_NTPase"/>
</dbReference>
<name>A0A4R6TVZ6_9BACI</name>
<dbReference type="SUPFAM" id="SSF52540">
    <property type="entry name" value="P-loop containing nucleoside triphosphate hydrolases"/>
    <property type="match status" value="1"/>
</dbReference>
<keyword evidence="5" id="KW-0547">Nucleotide-binding</keyword>
<dbReference type="GO" id="GO:0003677">
    <property type="term" value="F:DNA binding"/>
    <property type="evidence" value="ECO:0007669"/>
    <property type="project" value="InterPro"/>
</dbReference>
<dbReference type="InterPro" id="IPR032423">
    <property type="entry name" value="AAA_assoc_2"/>
</dbReference>
<dbReference type="FunFam" id="1.10.3710.10:FF:000003">
    <property type="entry name" value="ATPase, AAA family protein"/>
    <property type="match status" value="1"/>
</dbReference>
<dbReference type="Pfam" id="PF12002">
    <property type="entry name" value="MgsA_C"/>
    <property type="match status" value="1"/>
</dbReference>
<dbReference type="GO" id="GO:0017116">
    <property type="term" value="F:single-stranded DNA helicase activity"/>
    <property type="evidence" value="ECO:0007669"/>
    <property type="project" value="TreeGrafter"/>
</dbReference>
<dbReference type="OrthoDB" id="9778364at2"/>
<reference evidence="8 9" key="1">
    <citation type="submission" date="2019-03" db="EMBL/GenBank/DDBJ databases">
        <title>Genomic Encyclopedia of Type Strains, Phase IV (KMG-IV): sequencing the most valuable type-strain genomes for metagenomic binning, comparative biology and taxonomic classification.</title>
        <authorList>
            <person name="Goeker M."/>
        </authorList>
    </citation>
    <scope>NUCLEOTIDE SEQUENCE [LARGE SCALE GENOMIC DNA]</scope>
    <source>
        <strain evidence="8 9">DSM 28697</strain>
    </source>
</reference>
<dbReference type="Gene3D" id="3.40.50.300">
    <property type="entry name" value="P-loop containing nucleotide triphosphate hydrolases"/>
    <property type="match status" value="1"/>
</dbReference>
<dbReference type="InterPro" id="IPR003593">
    <property type="entry name" value="AAA+_ATPase"/>
</dbReference>
<evidence type="ECO:0000256" key="4">
    <source>
        <dbReference type="ARBA" id="ARBA00022705"/>
    </source>
</evidence>
<dbReference type="Proteomes" id="UP000295632">
    <property type="component" value="Unassembled WGS sequence"/>
</dbReference>
<keyword evidence="6" id="KW-0067">ATP-binding</keyword>
<feature type="domain" description="AAA+ ATPase" evidence="7">
    <location>
        <begin position="49"/>
        <end position="168"/>
    </location>
</feature>
<dbReference type="RefSeq" id="WP_133581049.1">
    <property type="nucleotide sequence ID" value="NZ_SNYJ01000011.1"/>
</dbReference>
<comment type="function">
    <text evidence="1">DNA-dependent ATPase that plays important roles in cellular responses to stalled DNA replication processes.</text>
</comment>
<dbReference type="GO" id="GO:0006261">
    <property type="term" value="P:DNA-templated DNA replication"/>
    <property type="evidence" value="ECO:0007669"/>
    <property type="project" value="TreeGrafter"/>
</dbReference>
<evidence type="ECO:0000256" key="2">
    <source>
        <dbReference type="ARBA" id="ARBA00008959"/>
    </source>
</evidence>
<dbReference type="CDD" id="cd00009">
    <property type="entry name" value="AAA"/>
    <property type="match status" value="1"/>
</dbReference>